<dbReference type="Pfam" id="PF14223">
    <property type="entry name" value="Retrotran_gag_2"/>
    <property type="match status" value="1"/>
</dbReference>
<dbReference type="SUPFAM" id="SSF53335">
    <property type="entry name" value="S-adenosyl-L-methionine-dependent methyltransferases"/>
    <property type="match status" value="1"/>
</dbReference>
<dbReference type="Pfam" id="PF01728">
    <property type="entry name" value="FtsJ"/>
    <property type="match status" value="1"/>
</dbReference>
<protein>
    <submittedName>
        <fullName evidence="4">Putative S-adenosyl-L-methionine-dependent methyltransferase</fullName>
    </submittedName>
</protein>
<dbReference type="GO" id="GO:0032259">
    <property type="term" value="P:methylation"/>
    <property type="evidence" value="ECO:0007669"/>
    <property type="project" value="UniProtKB-KW"/>
</dbReference>
<evidence type="ECO:0000256" key="1">
    <source>
        <dbReference type="ARBA" id="ARBA00022884"/>
    </source>
</evidence>
<keyword evidence="4" id="KW-0808">Transferase</keyword>
<dbReference type="Gene3D" id="3.10.290.10">
    <property type="entry name" value="RNA-binding S4 domain"/>
    <property type="match status" value="1"/>
</dbReference>
<sequence>MIFFLIYINRKKRLDEVCLQKFQQYSRNYIQSWIIQGYSSHHSLFTLQSQFQPIYTYIQVVGLIGSEVFSLCWSSNGLVVFCLMGQIMGHSPTRVSESMNARLKKEAMGDKSPTNAIVPSNHQTNVALQCPKLTDTNYTLWAILVETILRANGLWEAIDPVIGATVEDKKNYTTKAIIFQSLPEDVLLLVVKHKYAKDVWDSIKVRYLGADRVQKARLSILRSDLEKLKMKESETLDEYAGKISGIEAKFKNLGSTLEDATMVVGLIGSEVFSLCWSNNGLVVFCLMGQIMGHSPTRVSESMNAPGHKLEAAIEQLGVDVTGKVALHAGLSTGGFTDCLLQYGASFVYGVADKIRRDERVSVIERTNLRYLTELPHKVDLVTLDLSFISILLVMPVVVNLMKEEATLITLIKPQFKAHRSQVGGGGIVRDPLVHQEVREKIVKGVEDLGFQCNGWIESPLKGAEGNIEFLACFTRTTTSQNRVD</sequence>
<dbReference type="PANTHER" id="PTHR32319">
    <property type="entry name" value="BACTERIAL HEMOLYSIN-LIKE PROTEIN"/>
    <property type="match status" value="1"/>
</dbReference>
<evidence type="ECO:0000313" key="4">
    <source>
        <dbReference type="EMBL" id="OTG20913.1"/>
    </source>
</evidence>
<dbReference type="FunCoup" id="A0A251UCY6">
    <property type="interactions" value="503"/>
</dbReference>
<feature type="domain" description="Ribosomal RNA methyltransferase FtsJ" evidence="3">
    <location>
        <begin position="306"/>
        <end position="474"/>
    </location>
</feature>
<dbReference type="PANTHER" id="PTHR32319:SF0">
    <property type="entry name" value="BACTERIAL HEMOLYSIN-LIKE PROTEIN"/>
    <property type="match status" value="1"/>
</dbReference>
<dbReference type="GO" id="GO:0003723">
    <property type="term" value="F:RNA binding"/>
    <property type="evidence" value="ECO:0007669"/>
    <property type="project" value="UniProtKB-KW"/>
</dbReference>
<gene>
    <name evidence="4" type="ORF">HannXRQ_Chr07g0198371</name>
</gene>
<accession>A0A251UCY6</accession>
<proteinExistence type="inferred from homology"/>
<evidence type="ECO:0000313" key="5">
    <source>
        <dbReference type="Proteomes" id="UP000215914"/>
    </source>
</evidence>
<keyword evidence="1" id="KW-0694">RNA-binding</keyword>
<dbReference type="InterPro" id="IPR036986">
    <property type="entry name" value="S4_RNA-bd_sf"/>
</dbReference>
<evidence type="ECO:0000256" key="2">
    <source>
        <dbReference type="ARBA" id="ARBA00029460"/>
    </source>
</evidence>
<keyword evidence="4" id="KW-0489">Methyltransferase</keyword>
<comment type="similarity">
    <text evidence="2">Belongs to the TlyA family.</text>
</comment>
<dbReference type="InterPro" id="IPR047048">
    <property type="entry name" value="TlyA"/>
</dbReference>
<dbReference type="STRING" id="4232.A0A251UCY6"/>
<name>A0A251UCY6_HELAN</name>
<dbReference type="InterPro" id="IPR029063">
    <property type="entry name" value="SAM-dependent_MTases_sf"/>
</dbReference>
<evidence type="ECO:0000259" key="3">
    <source>
        <dbReference type="Pfam" id="PF01728"/>
    </source>
</evidence>
<reference evidence="5" key="1">
    <citation type="journal article" date="2017" name="Nature">
        <title>The sunflower genome provides insights into oil metabolism, flowering and Asterid evolution.</title>
        <authorList>
            <person name="Badouin H."/>
            <person name="Gouzy J."/>
            <person name="Grassa C.J."/>
            <person name="Murat F."/>
            <person name="Staton S.E."/>
            <person name="Cottret L."/>
            <person name="Lelandais-Briere C."/>
            <person name="Owens G.L."/>
            <person name="Carrere S."/>
            <person name="Mayjonade B."/>
            <person name="Legrand L."/>
            <person name="Gill N."/>
            <person name="Kane N.C."/>
            <person name="Bowers J.E."/>
            <person name="Hubner S."/>
            <person name="Bellec A."/>
            <person name="Berard A."/>
            <person name="Berges H."/>
            <person name="Blanchet N."/>
            <person name="Boniface M.C."/>
            <person name="Brunel D."/>
            <person name="Catrice O."/>
            <person name="Chaidir N."/>
            <person name="Claudel C."/>
            <person name="Donnadieu C."/>
            <person name="Faraut T."/>
            <person name="Fievet G."/>
            <person name="Helmstetter N."/>
            <person name="King M."/>
            <person name="Knapp S.J."/>
            <person name="Lai Z."/>
            <person name="Le Paslier M.C."/>
            <person name="Lippi Y."/>
            <person name="Lorenzon L."/>
            <person name="Mandel J.R."/>
            <person name="Marage G."/>
            <person name="Marchand G."/>
            <person name="Marquand E."/>
            <person name="Bret-Mestries E."/>
            <person name="Morien E."/>
            <person name="Nambeesan S."/>
            <person name="Nguyen T."/>
            <person name="Pegot-Espagnet P."/>
            <person name="Pouilly N."/>
            <person name="Raftis F."/>
            <person name="Sallet E."/>
            <person name="Schiex T."/>
            <person name="Thomas J."/>
            <person name="Vandecasteele C."/>
            <person name="Vares D."/>
            <person name="Vear F."/>
            <person name="Vautrin S."/>
            <person name="Crespi M."/>
            <person name="Mangin B."/>
            <person name="Burke J.M."/>
            <person name="Salse J."/>
            <person name="Munos S."/>
            <person name="Vincourt P."/>
            <person name="Rieseberg L.H."/>
            <person name="Langlade N.B."/>
        </authorList>
    </citation>
    <scope>NUCLEOTIDE SEQUENCE [LARGE SCALE GENOMIC DNA]</scope>
    <source>
        <strain evidence="5">cv. SF193</strain>
    </source>
</reference>
<dbReference type="Gene3D" id="3.40.50.150">
    <property type="entry name" value="Vaccinia Virus protein VP39"/>
    <property type="match status" value="1"/>
</dbReference>
<dbReference type="Proteomes" id="UP000215914">
    <property type="component" value="Chromosome 7"/>
</dbReference>
<dbReference type="InParanoid" id="A0A251UCY6"/>
<dbReference type="AlphaFoldDB" id="A0A251UCY6"/>
<dbReference type="InterPro" id="IPR002877">
    <property type="entry name" value="RNA_MeTrfase_FtsJ_dom"/>
</dbReference>
<dbReference type="GO" id="GO:0008168">
    <property type="term" value="F:methyltransferase activity"/>
    <property type="evidence" value="ECO:0007669"/>
    <property type="project" value="UniProtKB-KW"/>
</dbReference>
<organism evidence="4 5">
    <name type="scientific">Helianthus annuus</name>
    <name type="common">Common sunflower</name>
    <dbReference type="NCBI Taxonomy" id="4232"/>
    <lineage>
        <taxon>Eukaryota</taxon>
        <taxon>Viridiplantae</taxon>
        <taxon>Streptophyta</taxon>
        <taxon>Embryophyta</taxon>
        <taxon>Tracheophyta</taxon>
        <taxon>Spermatophyta</taxon>
        <taxon>Magnoliopsida</taxon>
        <taxon>eudicotyledons</taxon>
        <taxon>Gunneridae</taxon>
        <taxon>Pentapetalae</taxon>
        <taxon>asterids</taxon>
        <taxon>campanulids</taxon>
        <taxon>Asterales</taxon>
        <taxon>Asteraceae</taxon>
        <taxon>Asteroideae</taxon>
        <taxon>Heliantheae alliance</taxon>
        <taxon>Heliantheae</taxon>
        <taxon>Helianthus</taxon>
    </lineage>
</organism>
<dbReference type="EMBL" id="CM007896">
    <property type="protein sequence ID" value="OTG20913.1"/>
    <property type="molecule type" value="Genomic_DNA"/>
</dbReference>
<keyword evidence="5" id="KW-1185">Reference proteome</keyword>